<evidence type="ECO:0000313" key="5">
    <source>
        <dbReference type="Proteomes" id="UP000576393"/>
    </source>
</evidence>
<keyword evidence="1" id="KW-0862">Zinc</keyword>
<evidence type="ECO:0000256" key="2">
    <source>
        <dbReference type="SAM" id="MobiDB-lite"/>
    </source>
</evidence>
<dbReference type="GO" id="GO:0006457">
    <property type="term" value="P:protein folding"/>
    <property type="evidence" value="ECO:0007669"/>
    <property type="project" value="UniProtKB-UniRule"/>
</dbReference>
<keyword evidence="1" id="KW-0143">Chaperone</keyword>
<comment type="caution">
    <text evidence="4">The sequence shown here is derived from an EMBL/GenBank/DDBJ whole genome shotgun (WGS) entry which is preliminary data.</text>
</comment>
<dbReference type="AlphaFoldDB" id="A0A852V3X5"/>
<dbReference type="GO" id="GO:0051082">
    <property type="term" value="F:unfolded protein binding"/>
    <property type="evidence" value="ECO:0007669"/>
    <property type="project" value="UniProtKB-UniRule"/>
</dbReference>
<accession>A0A852V3X5</accession>
<organism evidence="4 5">
    <name type="scientific">Streptosporangium sandarakinum</name>
    <dbReference type="NCBI Taxonomy" id="1260955"/>
    <lineage>
        <taxon>Bacteria</taxon>
        <taxon>Bacillati</taxon>
        <taxon>Actinomycetota</taxon>
        <taxon>Actinomycetes</taxon>
        <taxon>Streptosporangiales</taxon>
        <taxon>Streptosporangiaceae</taxon>
        <taxon>Streptosporangium</taxon>
    </lineage>
</organism>
<sequence length="305" mass="33129">MTTPEELERRFTLLNAVARYDALRTREALASPPEEDDDPETAPLDPAAAPLAREEALELLALGEVIARKAGQGRQLTVRSARRAGASWSQIGAALGATKQAAWEAHNRWIDEQARQGDDGHWGWSDDEAAAARALAGDPADEETPGGRARRGGAIACQDVPDVLESRSTVRKTLTTVAPEDRMTAPSLADERICCSFCAKPKTDVDKVIAGPGVYICNECVGLCNAILDTPAEPSADAEIPWPDRMTDEQILEFLPRVATVSAQVDASLRVWVDRLRDRGVTWSRIGAALDMTRQSAWERFSGED</sequence>
<dbReference type="GO" id="GO:0008270">
    <property type="term" value="F:zinc ion binding"/>
    <property type="evidence" value="ECO:0007669"/>
    <property type="project" value="UniProtKB-UniRule"/>
</dbReference>
<dbReference type="InterPro" id="IPR059188">
    <property type="entry name" value="Znf_CLPX-like"/>
</dbReference>
<keyword evidence="1" id="KW-0479">Metal-binding</keyword>
<dbReference type="InterPro" id="IPR010603">
    <property type="entry name" value="Znf_CppX_C4"/>
</dbReference>
<evidence type="ECO:0000259" key="3">
    <source>
        <dbReference type="PROSITE" id="PS51902"/>
    </source>
</evidence>
<proteinExistence type="inferred from homology"/>
<keyword evidence="5" id="KW-1185">Reference proteome</keyword>
<dbReference type="GO" id="GO:0046983">
    <property type="term" value="F:protein dimerization activity"/>
    <property type="evidence" value="ECO:0007669"/>
    <property type="project" value="UniProtKB-UniRule"/>
</dbReference>
<name>A0A852V3X5_9ACTN</name>
<feature type="region of interest" description="Disordered" evidence="2">
    <location>
        <begin position="133"/>
        <end position="152"/>
    </location>
</feature>
<feature type="domain" description="ClpX-type ZB" evidence="3">
    <location>
        <begin position="183"/>
        <end position="236"/>
    </location>
</feature>
<evidence type="ECO:0000256" key="1">
    <source>
        <dbReference type="PROSITE-ProRule" id="PRU01250"/>
    </source>
</evidence>
<feature type="binding site" evidence="1">
    <location>
        <position position="220"/>
    </location>
    <ligand>
        <name>Zn(2+)</name>
        <dbReference type="ChEBI" id="CHEBI:29105"/>
    </ligand>
</feature>
<feature type="compositionally biased region" description="Low complexity" evidence="2">
    <location>
        <begin position="41"/>
        <end position="50"/>
    </location>
</feature>
<dbReference type="SMART" id="SM00994">
    <property type="entry name" value="zf-C4_ClpX"/>
    <property type="match status" value="1"/>
</dbReference>
<feature type="binding site" evidence="1">
    <location>
        <position position="198"/>
    </location>
    <ligand>
        <name>Zn(2+)</name>
        <dbReference type="ChEBI" id="CHEBI:29105"/>
    </ligand>
</feature>
<comment type="similarity">
    <text evidence="1">Belongs to the ClpX chaperone family.</text>
</comment>
<feature type="region of interest" description="Disordered" evidence="2">
    <location>
        <begin position="25"/>
        <end position="50"/>
    </location>
</feature>
<dbReference type="Pfam" id="PF06689">
    <property type="entry name" value="zf-C4_ClpX"/>
    <property type="match status" value="1"/>
</dbReference>
<protein>
    <recommendedName>
        <fullName evidence="3">ClpX-type ZB domain-containing protein</fullName>
    </recommendedName>
</protein>
<feature type="binding site" evidence="1">
    <location>
        <position position="217"/>
    </location>
    <ligand>
        <name>Zn(2+)</name>
        <dbReference type="ChEBI" id="CHEBI:29105"/>
    </ligand>
</feature>
<evidence type="ECO:0000313" key="4">
    <source>
        <dbReference type="EMBL" id="NYF44527.1"/>
    </source>
</evidence>
<dbReference type="SUPFAM" id="SSF57716">
    <property type="entry name" value="Glucocorticoid receptor-like (DNA-binding domain)"/>
    <property type="match status" value="1"/>
</dbReference>
<reference evidence="4 5" key="1">
    <citation type="submission" date="2020-07" db="EMBL/GenBank/DDBJ databases">
        <title>Sequencing the genomes of 1000 actinobacteria strains.</title>
        <authorList>
            <person name="Klenk H.-P."/>
        </authorList>
    </citation>
    <scope>NUCLEOTIDE SEQUENCE [LARGE SCALE GENOMIC DNA]</scope>
    <source>
        <strain evidence="4 5">DSM 45763</strain>
    </source>
</reference>
<dbReference type="Gene3D" id="6.20.220.10">
    <property type="entry name" value="ClpX chaperone, C4-type zinc finger domain"/>
    <property type="match status" value="1"/>
</dbReference>
<dbReference type="RefSeq" id="WP_246424785.1">
    <property type="nucleotide sequence ID" value="NZ_JACCCO010000003.1"/>
</dbReference>
<dbReference type="Proteomes" id="UP000576393">
    <property type="component" value="Unassembled WGS sequence"/>
</dbReference>
<dbReference type="InterPro" id="IPR038366">
    <property type="entry name" value="Znf_CppX_C4_sf"/>
</dbReference>
<dbReference type="EMBL" id="JACCCO010000003">
    <property type="protein sequence ID" value="NYF44527.1"/>
    <property type="molecule type" value="Genomic_DNA"/>
</dbReference>
<feature type="binding site" evidence="1">
    <location>
        <position position="195"/>
    </location>
    <ligand>
        <name>Zn(2+)</name>
        <dbReference type="ChEBI" id="CHEBI:29105"/>
    </ligand>
</feature>
<gene>
    <name evidence="4" type="ORF">HDA43_006754</name>
</gene>
<dbReference type="PROSITE" id="PS51902">
    <property type="entry name" value="CLPX_ZB"/>
    <property type="match status" value="1"/>
</dbReference>